<feature type="domain" description="Threonyl/alanyl tRNA synthetase SAD" evidence="4">
    <location>
        <begin position="107"/>
        <end position="149"/>
    </location>
</feature>
<dbReference type="Pfam" id="PF07973">
    <property type="entry name" value="tRNA_SAD"/>
    <property type="match status" value="1"/>
</dbReference>
<dbReference type="InterPro" id="IPR051335">
    <property type="entry name" value="Alanyl-tRNA_Editing_Enzymes"/>
</dbReference>
<evidence type="ECO:0000259" key="4">
    <source>
        <dbReference type="SMART" id="SM00863"/>
    </source>
</evidence>
<accession>A0A7G1I1S4</accession>
<dbReference type="InterPro" id="IPR018163">
    <property type="entry name" value="Thr/Ala-tRNA-synth_IIc_edit"/>
</dbReference>
<dbReference type="GO" id="GO:0004812">
    <property type="term" value="F:aminoacyl-tRNA ligase activity"/>
    <property type="evidence" value="ECO:0007669"/>
    <property type="project" value="InterPro"/>
</dbReference>
<dbReference type="Proteomes" id="UP000594042">
    <property type="component" value="Chromosome"/>
</dbReference>
<keyword evidence="6" id="KW-1185">Reference proteome</keyword>
<dbReference type="InterPro" id="IPR012947">
    <property type="entry name" value="tRNA_SAD"/>
</dbReference>
<evidence type="ECO:0000256" key="1">
    <source>
        <dbReference type="ARBA" id="ARBA00001947"/>
    </source>
</evidence>
<sequence length="154" mass="17880">MERKIELNVHNKQEYPPMHTAEHILNQTMVRLFHCGRAVSAHIERKKSKCDYLLKQKPTAEQIQEIENKVNDIILQNLPVSVEYLTQEEAEKMFDLSRLPKDASQTLRIVKIGDYDACPCIGVHVNNTSEIGRFNIVSSDFFDGRLRIRFNLLI</sequence>
<dbReference type="GO" id="GO:0005524">
    <property type="term" value="F:ATP binding"/>
    <property type="evidence" value="ECO:0007669"/>
    <property type="project" value="InterPro"/>
</dbReference>
<reference evidence="6" key="1">
    <citation type="submission" date="2020-07" db="EMBL/GenBank/DDBJ databases">
        <title>Complete genome sequencing of Coprobacter sp. strain 2CBH44.</title>
        <authorList>
            <person name="Sakamoto M."/>
            <person name="Murakami T."/>
            <person name="Mori H."/>
        </authorList>
    </citation>
    <scope>NUCLEOTIDE SEQUENCE [LARGE SCALE GENOMIC DNA]</scope>
    <source>
        <strain evidence="6">2CBH44</strain>
    </source>
</reference>
<protein>
    <recommendedName>
        <fullName evidence="4">Threonyl/alanyl tRNA synthetase SAD domain-containing protein</fullName>
    </recommendedName>
</protein>
<evidence type="ECO:0000313" key="5">
    <source>
        <dbReference type="EMBL" id="BCI63597.1"/>
    </source>
</evidence>
<comment type="cofactor">
    <cofactor evidence="1">
        <name>Zn(2+)</name>
        <dbReference type="ChEBI" id="CHEBI:29105"/>
    </cofactor>
</comment>
<dbReference type="Gene3D" id="3.30.980.10">
    <property type="entry name" value="Threonyl-trna Synthetase, Chain A, domain 2"/>
    <property type="match status" value="1"/>
</dbReference>
<dbReference type="SMART" id="SM00863">
    <property type="entry name" value="tRNA_SAD"/>
    <property type="match status" value="1"/>
</dbReference>
<evidence type="ECO:0000313" key="6">
    <source>
        <dbReference type="Proteomes" id="UP000594042"/>
    </source>
</evidence>
<dbReference type="GO" id="GO:0002161">
    <property type="term" value="F:aminoacyl-tRNA deacylase activity"/>
    <property type="evidence" value="ECO:0007669"/>
    <property type="project" value="UniProtKB-ARBA"/>
</dbReference>
<dbReference type="KEGG" id="copr:Cop2CBH44_19500"/>
<dbReference type="PANTHER" id="PTHR43462">
    <property type="entry name" value="ALANYL-TRNA EDITING PROTEIN"/>
    <property type="match status" value="1"/>
</dbReference>
<dbReference type="GO" id="GO:0043039">
    <property type="term" value="P:tRNA aminoacylation"/>
    <property type="evidence" value="ECO:0007669"/>
    <property type="project" value="InterPro"/>
</dbReference>
<dbReference type="AlphaFoldDB" id="A0A7G1I1S4"/>
<evidence type="ECO:0000256" key="2">
    <source>
        <dbReference type="ARBA" id="ARBA00022723"/>
    </source>
</evidence>
<dbReference type="GO" id="GO:0046872">
    <property type="term" value="F:metal ion binding"/>
    <property type="evidence" value="ECO:0007669"/>
    <property type="project" value="UniProtKB-KW"/>
</dbReference>
<dbReference type="SUPFAM" id="SSF55186">
    <property type="entry name" value="ThrRS/AlaRS common domain"/>
    <property type="match status" value="1"/>
</dbReference>
<dbReference type="PANTHER" id="PTHR43462:SF1">
    <property type="entry name" value="ALANYL-TRNA EDITING PROTEIN AARSD1"/>
    <property type="match status" value="1"/>
</dbReference>
<keyword evidence="2" id="KW-0479">Metal-binding</keyword>
<gene>
    <name evidence="5" type="ORF">Cop2CBH44_19500</name>
</gene>
<organism evidence="5 6">
    <name type="scientific">Coprobacter secundus subsp. similis</name>
    <dbReference type="NCBI Taxonomy" id="2751153"/>
    <lineage>
        <taxon>Bacteria</taxon>
        <taxon>Pseudomonadati</taxon>
        <taxon>Bacteroidota</taxon>
        <taxon>Bacteroidia</taxon>
        <taxon>Bacteroidales</taxon>
        <taxon>Barnesiellaceae</taxon>
        <taxon>Coprobacter</taxon>
    </lineage>
</organism>
<dbReference type="RefSeq" id="WP_200754716.1">
    <property type="nucleotide sequence ID" value="NZ_AP023322.1"/>
</dbReference>
<proteinExistence type="predicted"/>
<name>A0A7G1I1S4_9BACT</name>
<keyword evidence="3" id="KW-0862">Zinc</keyword>
<dbReference type="EMBL" id="AP023322">
    <property type="protein sequence ID" value="BCI63597.1"/>
    <property type="molecule type" value="Genomic_DNA"/>
</dbReference>
<evidence type="ECO:0000256" key="3">
    <source>
        <dbReference type="ARBA" id="ARBA00022833"/>
    </source>
</evidence>